<accession>A0A4S3KVI2</accession>
<evidence type="ECO:0000313" key="2">
    <source>
        <dbReference type="Proteomes" id="UP000307749"/>
    </source>
</evidence>
<proteinExistence type="predicted"/>
<protein>
    <submittedName>
        <fullName evidence="1">Uncharacterized protein</fullName>
    </submittedName>
</protein>
<dbReference type="STRING" id="993689.GCA_002077135_02660"/>
<dbReference type="EMBL" id="MWQO01000001">
    <property type="protein sequence ID" value="THD12264.1"/>
    <property type="molecule type" value="Genomic_DNA"/>
</dbReference>
<sequence>MWPLFALLLLPGCASVPVGESVYPLTRESVPTEFFEIIEQGVPIGDIHGTRITRKDGDT</sequence>
<dbReference type="Proteomes" id="UP000307749">
    <property type="component" value="Unassembled WGS sequence"/>
</dbReference>
<comment type="caution">
    <text evidence="1">The sequence shown here is derived from an EMBL/GenBank/DDBJ whole genome shotgun (WGS) entry which is preliminary data.</text>
</comment>
<organism evidence="1 2">
    <name type="scientific">Metallibacterium scheffleri</name>
    <dbReference type="NCBI Taxonomy" id="993689"/>
    <lineage>
        <taxon>Bacteria</taxon>
        <taxon>Pseudomonadati</taxon>
        <taxon>Pseudomonadota</taxon>
        <taxon>Gammaproteobacteria</taxon>
        <taxon>Lysobacterales</taxon>
        <taxon>Rhodanobacteraceae</taxon>
        <taxon>Metallibacterium</taxon>
    </lineage>
</organism>
<gene>
    <name evidence="1" type="ORF">B1806_00040</name>
</gene>
<evidence type="ECO:0000313" key="1">
    <source>
        <dbReference type="EMBL" id="THD12264.1"/>
    </source>
</evidence>
<dbReference type="AlphaFoldDB" id="A0A4S3KVI2"/>
<reference evidence="1 2" key="1">
    <citation type="submission" date="2017-02" db="EMBL/GenBank/DDBJ databases">
        <title>Whole genome sequencing of Metallibacterium scheffleri DSM 24874 (T).</title>
        <authorList>
            <person name="Kumar S."/>
            <person name="Patil P."/>
            <person name="Patil P.B."/>
        </authorList>
    </citation>
    <scope>NUCLEOTIDE SEQUENCE [LARGE SCALE GENOMIC DNA]</scope>
    <source>
        <strain evidence="1 2">DSM 24874</strain>
    </source>
</reference>
<keyword evidence="2" id="KW-1185">Reference proteome</keyword>
<name>A0A4S3KVI2_9GAMM</name>